<evidence type="ECO:0000256" key="2">
    <source>
        <dbReference type="ARBA" id="ARBA00022676"/>
    </source>
</evidence>
<keyword evidence="6" id="KW-1185">Reference proteome</keyword>
<keyword evidence="3" id="KW-0808">Transferase</keyword>
<evidence type="ECO:0000256" key="3">
    <source>
        <dbReference type="ARBA" id="ARBA00022679"/>
    </source>
</evidence>
<dbReference type="InterPro" id="IPR029044">
    <property type="entry name" value="Nucleotide-diphossugar_trans"/>
</dbReference>
<dbReference type="SUPFAM" id="SSF53448">
    <property type="entry name" value="Nucleotide-diphospho-sugar transferases"/>
    <property type="match status" value="1"/>
</dbReference>
<comment type="caution">
    <text evidence="5">The sequence shown here is derived from an EMBL/GenBank/DDBJ whole genome shotgun (WGS) entry which is preliminary data.</text>
</comment>
<organism evidence="5 6">
    <name type="scientific">Microterricola pindariensis</name>
    <dbReference type="NCBI Taxonomy" id="478010"/>
    <lineage>
        <taxon>Bacteria</taxon>
        <taxon>Bacillati</taxon>
        <taxon>Actinomycetota</taxon>
        <taxon>Actinomycetes</taxon>
        <taxon>Micrococcales</taxon>
        <taxon>Microbacteriaceae</taxon>
        <taxon>Microterricola</taxon>
    </lineage>
</organism>
<reference evidence="5 6" key="1">
    <citation type="journal article" date="2008" name="Int. J. Syst. Evol. Microbiol.">
        <title>Leifsonia pindariensis sp. nov., isolated from the Pindari glacier of the Indian Himalayas, and emended description of the genus Leifsonia.</title>
        <authorList>
            <person name="Reddy G.S."/>
            <person name="Prabagaran S.R."/>
            <person name="Shivaji S."/>
        </authorList>
    </citation>
    <scope>NUCLEOTIDE SEQUENCE [LARGE SCALE GENOMIC DNA]</scope>
    <source>
        <strain evidence="5 6">PON 10</strain>
    </source>
</reference>
<dbReference type="Pfam" id="PF00535">
    <property type="entry name" value="Glycos_transf_2"/>
    <property type="match status" value="1"/>
</dbReference>
<keyword evidence="2" id="KW-0328">Glycosyltransferase</keyword>
<dbReference type="Proteomes" id="UP000237755">
    <property type="component" value="Unassembled WGS sequence"/>
</dbReference>
<dbReference type="CDD" id="cd04196">
    <property type="entry name" value="GT_2_like_d"/>
    <property type="match status" value="1"/>
</dbReference>
<name>A0ABX5B074_9MICO</name>
<dbReference type="InterPro" id="IPR001173">
    <property type="entry name" value="Glyco_trans_2-like"/>
</dbReference>
<dbReference type="EMBL" id="MPZN01000004">
    <property type="protein sequence ID" value="PPL20195.1"/>
    <property type="molecule type" value="Genomic_DNA"/>
</dbReference>
<evidence type="ECO:0000256" key="1">
    <source>
        <dbReference type="ARBA" id="ARBA00006739"/>
    </source>
</evidence>
<evidence type="ECO:0000313" key="6">
    <source>
        <dbReference type="Proteomes" id="UP000237755"/>
    </source>
</evidence>
<gene>
    <name evidence="5" type="ORF">GY24_02450</name>
</gene>
<dbReference type="InterPro" id="IPR050834">
    <property type="entry name" value="Glycosyltransf_2"/>
</dbReference>
<evidence type="ECO:0000259" key="4">
    <source>
        <dbReference type="Pfam" id="PF00535"/>
    </source>
</evidence>
<sequence length="331" mass="36121">MQAARVSVALCTYNGAAFIDEQLASIAAQGDLVAEIVVADDGSSDDTLTRVRAFGQALLEGGSPIELRLLDGPGGHGVTKNFERAVSACRHELIALSDQDDRWLPGRLALQVQEFDARPELLLLSADARLVDATGRPLGATLLQTLEVTADTRSALADDPFGTLLRRNLVTGATVVFRRDLLPLALPFPREWVHDEWLAMMAAVRGQIALLEQPVVDYRQHGNNQIGVKPPTLANKVRRVLQPRGERNRQLAERAAILADRLADAGLDAPRQAAVQQAAAQKAAFERARAELPPARWRRLPGVLGLLRTGDYRRYASQGMTDVLRDLFQPA</sequence>
<feature type="domain" description="Glycosyltransferase 2-like" evidence="4">
    <location>
        <begin position="7"/>
        <end position="139"/>
    </location>
</feature>
<dbReference type="PANTHER" id="PTHR43685:SF5">
    <property type="entry name" value="GLYCOSYLTRANSFERASE EPSE-RELATED"/>
    <property type="match status" value="1"/>
</dbReference>
<proteinExistence type="inferred from homology"/>
<dbReference type="Gene3D" id="3.90.550.10">
    <property type="entry name" value="Spore Coat Polysaccharide Biosynthesis Protein SpsA, Chain A"/>
    <property type="match status" value="1"/>
</dbReference>
<accession>A0ABX5B074</accession>
<comment type="similarity">
    <text evidence="1">Belongs to the glycosyltransferase 2 family.</text>
</comment>
<evidence type="ECO:0000313" key="5">
    <source>
        <dbReference type="EMBL" id="PPL20195.1"/>
    </source>
</evidence>
<dbReference type="RefSeq" id="WP_104474211.1">
    <property type="nucleotide sequence ID" value="NZ_MPZN01000004.1"/>
</dbReference>
<dbReference type="PANTHER" id="PTHR43685">
    <property type="entry name" value="GLYCOSYLTRANSFERASE"/>
    <property type="match status" value="1"/>
</dbReference>
<protein>
    <recommendedName>
        <fullName evidence="4">Glycosyltransferase 2-like domain-containing protein</fullName>
    </recommendedName>
</protein>